<protein>
    <recommendedName>
        <fullName evidence="2">Ig-like domain-containing protein</fullName>
    </recommendedName>
</protein>
<feature type="domain" description="Ig-like" evidence="2">
    <location>
        <begin position="126"/>
        <end position="211"/>
    </location>
</feature>
<evidence type="ECO:0000256" key="1">
    <source>
        <dbReference type="SAM" id="Phobius"/>
    </source>
</evidence>
<dbReference type="EMBL" id="CAJPWZ010000344">
    <property type="protein sequence ID" value="CAG2190908.1"/>
    <property type="molecule type" value="Genomic_DNA"/>
</dbReference>
<organism evidence="3 4">
    <name type="scientific">Mytilus edulis</name>
    <name type="common">Blue mussel</name>
    <dbReference type="NCBI Taxonomy" id="6550"/>
    <lineage>
        <taxon>Eukaryota</taxon>
        <taxon>Metazoa</taxon>
        <taxon>Spiralia</taxon>
        <taxon>Lophotrochozoa</taxon>
        <taxon>Mollusca</taxon>
        <taxon>Bivalvia</taxon>
        <taxon>Autobranchia</taxon>
        <taxon>Pteriomorphia</taxon>
        <taxon>Mytilida</taxon>
        <taxon>Mytiloidea</taxon>
        <taxon>Mytilidae</taxon>
        <taxon>Mytilinae</taxon>
        <taxon>Mytilus</taxon>
    </lineage>
</organism>
<gene>
    <name evidence="3" type="ORF">MEDL_6173</name>
</gene>
<dbReference type="InterPro" id="IPR013783">
    <property type="entry name" value="Ig-like_fold"/>
</dbReference>
<evidence type="ECO:0000313" key="4">
    <source>
        <dbReference type="Proteomes" id="UP000683360"/>
    </source>
</evidence>
<keyword evidence="4" id="KW-1185">Reference proteome</keyword>
<comment type="caution">
    <text evidence="3">The sequence shown here is derived from an EMBL/GenBank/DDBJ whole genome shotgun (WGS) entry which is preliminary data.</text>
</comment>
<evidence type="ECO:0000313" key="3">
    <source>
        <dbReference type="EMBL" id="CAG2190908.1"/>
    </source>
</evidence>
<name>A0A8S3Q4P7_MYTED</name>
<keyword evidence="1" id="KW-0812">Transmembrane</keyword>
<dbReference type="InterPro" id="IPR007110">
    <property type="entry name" value="Ig-like_dom"/>
</dbReference>
<reference evidence="3" key="1">
    <citation type="submission" date="2021-03" db="EMBL/GenBank/DDBJ databases">
        <authorList>
            <person name="Bekaert M."/>
        </authorList>
    </citation>
    <scope>NUCLEOTIDE SEQUENCE</scope>
</reference>
<dbReference type="AlphaFoldDB" id="A0A8S3Q4P7"/>
<evidence type="ECO:0000259" key="2">
    <source>
        <dbReference type="PROSITE" id="PS50835"/>
    </source>
</evidence>
<dbReference type="OrthoDB" id="10395783at2759"/>
<dbReference type="PROSITE" id="PS50835">
    <property type="entry name" value="IG_LIKE"/>
    <property type="match status" value="2"/>
</dbReference>
<keyword evidence="1" id="KW-0472">Membrane</keyword>
<dbReference type="Gene3D" id="2.60.40.10">
    <property type="entry name" value="Immunoglobulins"/>
    <property type="match status" value="1"/>
</dbReference>
<feature type="domain" description="Ig-like" evidence="2">
    <location>
        <begin position="218"/>
        <end position="306"/>
    </location>
</feature>
<feature type="transmembrane region" description="Helical" evidence="1">
    <location>
        <begin position="320"/>
        <end position="343"/>
    </location>
</feature>
<sequence length="514" mass="58279">MDQRIFICSLLVIYPGEATFVNLLVDRYVQKGKDVKLNCSSDKLPIGKTVEFITDSRSIGNVRSHKGICFNTLFSQKCNKNTCQCHKNEKSYAMFYRLNHPSENLTFLCKMKFSDNTVVYSNIETPRIYTPRQILTSGLTMSLTCLARKTSEDVIVRWACGYIRQNGPVMINSTSVWSKLQLKVDSAFNNKPCNCTVLSTRTNFSVTESVTLKIEKSPILTLKEEFCCNVTETVALICSVRGDLAIFGFEPWQHSLNGTYIRSLNGLNDKYVSLLLINTCSYQDAGEYTCIVWNKHTGETLVANKTTRLEIADKEEDANYSWLIAGVGLMVLIVVFAAVVTVYRKNSEERQNQVILTQVIFHQLKYCKRETGYWTYDANELKPSTGCRRWGCQVMGCSHFTENTRFNSTAATLTEQVGNSDSDQTSARNQYLQPIHGQEEFHQNTRTSTNNQVQTSQSQVENLYELSVIAVNDNIDHEQSQFQAVDSERVPPYFEIQPGTDNISVTSDGYEKVE</sequence>
<dbReference type="SUPFAM" id="SSF48726">
    <property type="entry name" value="Immunoglobulin"/>
    <property type="match status" value="1"/>
</dbReference>
<keyword evidence="1" id="KW-1133">Transmembrane helix</keyword>
<dbReference type="Proteomes" id="UP000683360">
    <property type="component" value="Unassembled WGS sequence"/>
</dbReference>
<accession>A0A8S3Q4P7</accession>
<proteinExistence type="predicted"/>
<dbReference type="InterPro" id="IPR036179">
    <property type="entry name" value="Ig-like_dom_sf"/>
</dbReference>